<proteinExistence type="predicted"/>
<dbReference type="OrthoDB" id="3889938at2759"/>
<protein>
    <submittedName>
        <fullName evidence="3">Uncharacterized protein</fullName>
    </submittedName>
</protein>
<comment type="caution">
    <text evidence="3">The sequence shown here is derived from an EMBL/GenBank/DDBJ whole genome shotgun (WGS) entry which is preliminary data.</text>
</comment>
<feature type="compositionally biased region" description="Basic and acidic residues" evidence="2">
    <location>
        <begin position="60"/>
        <end position="79"/>
    </location>
</feature>
<evidence type="ECO:0000256" key="1">
    <source>
        <dbReference type="SAM" id="Coils"/>
    </source>
</evidence>
<name>A0A9P8GLH8_AURME</name>
<accession>A0A9P8GLH8</accession>
<dbReference type="AlphaFoldDB" id="A0A9P8GLH8"/>
<sequence>MAPKKRASIPCKRGSNDVIAGPSNAKRQRTNAEESPRNSPALEDEKELEISALESQVEQLRSEKQDLESTRETDQQRLGELEREIADLKDENDRLTKENAELKEKQERVEALGGINELEEDQKRLEELGGLDQIEEEQERIKNLGGLDQLEEEHELIQKFDDFETAQMLHEKIDKIGGLEAFEETVTWVEEIFGNLDEAQRFMEKINELEEMDILEQEHDWVQSLGGLETASNAYEHAIGNHDAMVEQVENQHQYVEDMERRTANQLIELQRLERLKLSELQQLQQLRRERCQERPNLNFTILPSTNAYALAILEAAKQSIKKQMTKSRACNPTEPWFHWGFCPSEDVFRHLFGTNAKRHQINWWDLDQMLGGDIRFSAIARGYVHLCGQVDIVWKPEEMTFKMSGFCE</sequence>
<reference evidence="3" key="2">
    <citation type="submission" date="2021-08" db="EMBL/GenBank/DDBJ databases">
        <authorList>
            <person name="Gostincar C."/>
            <person name="Sun X."/>
            <person name="Song Z."/>
            <person name="Gunde-Cimerman N."/>
        </authorList>
    </citation>
    <scope>NUCLEOTIDE SEQUENCE</scope>
    <source>
        <strain evidence="3">EXF-8016</strain>
    </source>
</reference>
<dbReference type="Proteomes" id="UP000767238">
    <property type="component" value="Unassembled WGS sequence"/>
</dbReference>
<reference evidence="3" key="1">
    <citation type="journal article" date="2021" name="J Fungi (Basel)">
        <title>Virulence traits and population genomics of the black yeast Aureobasidium melanogenum.</title>
        <authorList>
            <person name="Cernosa A."/>
            <person name="Sun X."/>
            <person name="Gostincar C."/>
            <person name="Fang C."/>
            <person name="Gunde-Cimerman N."/>
            <person name="Song Z."/>
        </authorList>
    </citation>
    <scope>NUCLEOTIDE SEQUENCE</scope>
    <source>
        <strain evidence="3">EXF-8016</strain>
    </source>
</reference>
<evidence type="ECO:0000256" key="2">
    <source>
        <dbReference type="SAM" id="MobiDB-lite"/>
    </source>
</evidence>
<organism evidence="3 4">
    <name type="scientific">Aureobasidium melanogenum</name>
    <name type="common">Aureobasidium pullulans var. melanogenum</name>
    <dbReference type="NCBI Taxonomy" id="46634"/>
    <lineage>
        <taxon>Eukaryota</taxon>
        <taxon>Fungi</taxon>
        <taxon>Dikarya</taxon>
        <taxon>Ascomycota</taxon>
        <taxon>Pezizomycotina</taxon>
        <taxon>Dothideomycetes</taxon>
        <taxon>Dothideomycetidae</taxon>
        <taxon>Dothideales</taxon>
        <taxon>Saccotheciaceae</taxon>
        <taxon>Aureobasidium</taxon>
    </lineage>
</organism>
<feature type="region of interest" description="Disordered" evidence="2">
    <location>
        <begin position="1"/>
        <end position="79"/>
    </location>
</feature>
<evidence type="ECO:0000313" key="3">
    <source>
        <dbReference type="EMBL" id="KAH0226889.1"/>
    </source>
</evidence>
<dbReference type="EMBL" id="JAHFYH010000011">
    <property type="protein sequence ID" value="KAH0226889.1"/>
    <property type="molecule type" value="Genomic_DNA"/>
</dbReference>
<evidence type="ECO:0000313" key="4">
    <source>
        <dbReference type="Proteomes" id="UP000767238"/>
    </source>
</evidence>
<gene>
    <name evidence="3" type="ORF">KCV03_g2467</name>
</gene>
<keyword evidence="1" id="KW-0175">Coiled coil</keyword>
<feature type="coiled-coil region" evidence="1">
    <location>
        <begin position="256"/>
        <end position="290"/>
    </location>
</feature>
<feature type="non-terminal residue" evidence="3">
    <location>
        <position position="1"/>
    </location>
</feature>